<dbReference type="InterPro" id="IPR004919">
    <property type="entry name" value="GmrSD_N"/>
</dbReference>
<organism evidence="2 3">
    <name type="scientific">Desulfosudis oleivorans (strain DSM 6200 / JCM 39069 / Hxd3)</name>
    <name type="common">Desulfococcus oleovorans</name>
    <dbReference type="NCBI Taxonomy" id="96561"/>
    <lineage>
        <taxon>Bacteria</taxon>
        <taxon>Pseudomonadati</taxon>
        <taxon>Thermodesulfobacteriota</taxon>
        <taxon>Desulfobacteria</taxon>
        <taxon>Desulfobacterales</taxon>
        <taxon>Desulfosudaceae</taxon>
        <taxon>Desulfosudis</taxon>
    </lineage>
</organism>
<dbReference type="EMBL" id="CP000859">
    <property type="protein sequence ID" value="ABW66058.1"/>
    <property type="molecule type" value="Genomic_DNA"/>
</dbReference>
<accession>A8ZS40</accession>
<name>A8ZS40_DESOH</name>
<dbReference type="Proteomes" id="UP000008561">
    <property type="component" value="Chromosome"/>
</dbReference>
<dbReference type="HOGENOM" id="CLU_032110_0_0_7"/>
<keyword evidence="3" id="KW-1185">Reference proteome</keyword>
<evidence type="ECO:0000259" key="1">
    <source>
        <dbReference type="Pfam" id="PF03235"/>
    </source>
</evidence>
<dbReference type="RefSeq" id="WP_012173677.1">
    <property type="nucleotide sequence ID" value="NC_009943.1"/>
</dbReference>
<proteinExistence type="predicted"/>
<dbReference type="OrthoDB" id="9798761at2"/>
<dbReference type="eggNOG" id="COG1479">
    <property type="taxonomic scope" value="Bacteria"/>
</dbReference>
<reference evidence="2 3" key="1">
    <citation type="submission" date="2007-10" db="EMBL/GenBank/DDBJ databases">
        <title>Complete sequence of Desulfococcus oleovorans Hxd3.</title>
        <authorList>
            <consortium name="US DOE Joint Genome Institute"/>
            <person name="Copeland A."/>
            <person name="Lucas S."/>
            <person name="Lapidus A."/>
            <person name="Barry K."/>
            <person name="Glavina del Rio T."/>
            <person name="Dalin E."/>
            <person name="Tice H."/>
            <person name="Pitluck S."/>
            <person name="Kiss H."/>
            <person name="Brettin T."/>
            <person name="Bruce D."/>
            <person name="Detter J.C."/>
            <person name="Han C."/>
            <person name="Schmutz J."/>
            <person name="Larimer F."/>
            <person name="Land M."/>
            <person name="Hauser L."/>
            <person name="Kyrpides N."/>
            <person name="Kim E."/>
            <person name="Wawrik B."/>
            <person name="Richardson P."/>
        </authorList>
    </citation>
    <scope>NUCLEOTIDE SEQUENCE [LARGE SCALE GENOMIC DNA]</scope>
    <source>
        <strain evidence="3">DSM 6200 / JCM 39069 / Hxd3</strain>
    </source>
</reference>
<dbReference type="STRING" id="96561.Dole_0248"/>
<evidence type="ECO:0000313" key="2">
    <source>
        <dbReference type="EMBL" id="ABW66058.1"/>
    </source>
</evidence>
<gene>
    <name evidence="2" type="ordered locus">Dole_0248</name>
</gene>
<dbReference type="Pfam" id="PF03235">
    <property type="entry name" value="GmrSD_N"/>
    <property type="match status" value="1"/>
</dbReference>
<protein>
    <recommendedName>
        <fullName evidence="1">GmrSD restriction endonucleases N-terminal domain-containing protein</fullName>
    </recommendedName>
</protein>
<dbReference type="PANTHER" id="PTHR35149:SF1">
    <property type="entry name" value="DUF5655 DOMAIN-CONTAINING PROTEIN"/>
    <property type="match status" value="1"/>
</dbReference>
<evidence type="ECO:0000313" key="3">
    <source>
        <dbReference type="Proteomes" id="UP000008561"/>
    </source>
</evidence>
<dbReference type="PANTHER" id="PTHR35149">
    <property type="entry name" value="SLL5132 PROTEIN"/>
    <property type="match status" value="1"/>
</dbReference>
<sequence>MSEFIYTVEEIFDSSTMKGCLTQHGCSAFRIPSYQRGYKWGSETNQPVERLLSDLIKAWKAGAKEYLLQAITVKKNSSGNKNYFLEVIDGQQRLTTLFILLYVLERQIEPEVFGKTIAADKLLYSIRHEQQSLDDLIKNCVDTTKEKAIPFEELKEKQRVEEETQQDVYYLKCAFFRCVCELDSISVENNGGHDKLNGLKNFVLTKTKLLVNAVEPHIRGEDIFCNLNSNRVFLTETELIKGLLLTRVARESATARPRQYREILEKRIHLGRKWDEISRWANQPNIRSLYFTAFKNSGDDHMHDILELVALQMKNSYEQTSKGSVAENPLFEYFLEQGEQGRWEPIFLLLNNTYATLDEWYECTEDYHLLGYCLVEKNETEQKVLLKDLLGKSTKVEVRKCLLEQRNEIIKSDSEKQILAYGEDNQRIKSILLALSVFRGREIGGRFDFFAYQHEDWSLEHIFPQTPFGKEAKLTHEQEKTAFDVLINNEGNILSEEERKNIEIARASQENAETMMAKVNEILIKVPLLHQLGNLCLLSRKDNTAMGCLMFDDKRKVIRDRIARGSFVPSHTYEVFSKMIVGKDTSLQVWSKSDIESHQKEIVKRVKELIEEKSS</sequence>
<dbReference type="AlphaFoldDB" id="A8ZS40"/>
<dbReference type="KEGG" id="dol:Dole_0248"/>
<feature type="domain" description="GmrSD restriction endonucleases N-terminal" evidence="1">
    <location>
        <begin position="18"/>
        <end position="244"/>
    </location>
</feature>